<evidence type="ECO:0000259" key="8">
    <source>
        <dbReference type="Pfam" id="PF12697"/>
    </source>
</evidence>
<dbReference type="GO" id="GO:0004499">
    <property type="term" value="F:N,N-dimethylaniline monooxygenase activity"/>
    <property type="evidence" value="ECO:0007669"/>
    <property type="project" value="InterPro"/>
</dbReference>
<dbReference type="SUPFAM" id="SSF51905">
    <property type="entry name" value="FAD/NAD(P)-binding domain"/>
    <property type="match status" value="1"/>
</dbReference>
<dbReference type="InterPro" id="IPR050346">
    <property type="entry name" value="FMO-like"/>
</dbReference>
<feature type="compositionally biased region" description="Basic and acidic residues" evidence="7">
    <location>
        <begin position="468"/>
        <end position="487"/>
    </location>
</feature>
<sequence>MSTPTDHGGPDEPSATLALTPDGRPVYDRGDTVCVIGAGASGLTAVKNLKEHGFGVDCYERETGIGGAWNWRHDRSPVYASTHLISSRPFTQFPDFPMPDSWPDYPHHSQLLAYLERYVDHFDLRQHVWFGTEVVRIEPVAGDRWDVTTRSTGGYGPERTSRYSAVVVANGHNWSPKLPEYEGLAEFRGETMHASAYKDPAQLRGKRVLVVGAGNTGCDVAVEAAQQAATCWHSTRRGYWYAPKYVLGRPADQVNDLMLMLRVPRRVRQWLYHRTLRLTVGDLTRFGLPKPDHRVYETHPIANSQLVYYVGHGRITPVPDVRRFHPYAVELTDGREIDPDLVVFATGYLTRFEFLDPKLLGDDDGVGRPTLHLNAFPGAIRRSPWWACSSRTRGSSRSRTGRRCSSPGCCGCVSTAPSGRRRSPRRSPPEPGSATRVGSRRAVGTGSRSVTSTTCAPSSAPSTSWRRSSGEREECSGAEPRSRERKGAQVSGLRIVRGREWARPVPPARREVLSTLPDLEQGRPPLLFVPGFGHGAWAFAEHWLEHAASRGFPAHAMSLRGHGGSEPAPEASLRAYAHDVVQVVAELPRQAVLVGHGAGALVVAHALARYPARAGVLAAPVFGGWGMLGAALRRNPLGTLPALWGGRLRLNRRQLFSPELPDTVARAHLTRLGRAGRRAQWRLLFPGGLEPAVGNPPVLVLGSPDDRVVPTAALTRTARRYGVAPLLFPGMGHDLMLDARWREPIDAVLDWLVKEPAPTVVPV</sequence>
<dbReference type="PRINTS" id="PR00370">
    <property type="entry name" value="FMOXYGENASE"/>
</dbReference>
<evidence type="ECO:0000256" key="2">
    <source>
        <dbReference type="ARBA" id="ARBA00010139"/>
    </source>
</evidence>
<organism evidence="9 10">
    <name type="scientific">Micromonospora pallida</name>
    <dbReference type="NCBI Taxonomy" id="145854"/>
    <lineage>
        <taxon>Bacteria</taxon>
        <taxon>Bacillati</taxon>
        <taxon>Actinomycetota</taxon>
        <taxon>Actinomycetes</taxon>
        <taxon>Micromonosporales</taxon>
        <taxon>Micromonosporaceae</taxon>
        <taxon>Micromonospora</taxon>
    </lineage>
</organism>
<dbReference type="GO" id="GO:0050661">
    <property type="term" value="F:NADP binding"/>
    <property type="evidence" value="ECO:0007669"/>
    <property type="project" value="InterPro"/>
</dbReference>
<dbReference type="Pfam" id="PF12697">
    <property type="entry name" value="Abhydrolase_6"/>
    <property type="match status" value="1"/>
</dbReference>
<feature type="domain" description="AB hydrolase-1" evidence="8">
    <location>
        <begin position="526"/>
        <end position="739"/>
    </location>
</feature>
<reference evidence="10" key="1">
    <citation type="submission" date="2016-06" db="EMBL/GenBank/DDBJ databases">
        <authorList>
            <person name="Varghese N."/>
            <person name="Submissions Spin"/>
        </authorList>
    </citation>
    <scope>NUCLEOTIDE SEQUENCE [LARGE SCALE GENOMIC DNA]</scope>
    <source>
        <strain evidence="10">DSM 43817</strain>
    </source>
</reference>
<proteinExistence type="inferred from homology"/>
<evidence type="ECO:0000313" key="10">
    <source>
        <dbReference type="Proteomes" id="UP000198959"/>
    </source>
</evidence>
<dbReference type="Gene3D" id="3.40.50.1820">
    <property type="entry name" value="alpha/beta hydrolase"/>
    <property type="match status" value="1"/>
</dbReference>
<keyword evidence="3" id="KW-0285">Flavoprotein</keyword>
<accession>A0A1C6RLS0</accession>
<comment type="similarity">
    <text evidence="1">Belongs to the FMO family.</text>
</comment>
<dbReference type="SUPFAM" id="SSF53474">
    <property type="entry name" value="alpha/beta-Hydrolases"/>
    <property type="match status" value="1"/>
</dbReference>
<evidence type="ECO:0000256" key="3">
    <source>
        <dbReference type="ARBA" id="ARBA00022630"/>
    </source>
</evidence>
<evidence type="ECO:0000313" key="9">
    <source>
        <dbReference type="EMBL" id="SCL18116.1"/>
    </source>
</evidence>
<evidence type="ECO:0000256" key="7">
    <source>
        <dbReference type="SAM" id="MobiDB-lite"/>
    </source>
</evidence>
<dbReference type="InterPro" id="IPR036188">
    <property type="entry name" value="FAD/NAD-bd_sf"/>
</dbReference>
<comment type="similarity">
    <text evidence="2">Belongs to the FAD-binding monooxygenase family.</text>
</comment>
<dbReference type="EMBL" id="FMHW01000002">
    <property type="protein sequence ID" value="SCL18116.1"/>
    <property type="molecule type" value="Genomic_DNA"/>
</dbReference>
<dbReference type="InterPro" id="IPR000073">
    <property type="entry name" value="AB_hydrolase_1"/>
</dbReference>
<name>A0A1C6RLS0_9ACTN</name>
<gene>
    <name evidence="9" type="ORF">GA0074692_0325</name>
</gene>
<dbReference type="Pfam" id="PF00743">
    <property type="entry name" value="FMO-like"/>
    <property type="match status" value="1"/>
</dbReference>
<keyword evidence="5" id="KW-0521">NADP</keyword>
<feature type="compositionally biased region" description="Low complexity" evidence="7">
    <location>
        <begin position="443"/>
        <end position="467"/>
    </location>
</feature>
<evidence type="ECO:0000256" key="4">
    <source>
        <dbReference type="ARBA" id="ARBA00022827"/>
    </source>
</evidence>
<dbReference type="Gene3D" id="3.50.50.60">
    <property type="entry name" value="FAD/NAD(P)-binding domain"/>
    <property type="match status" value="1"/>
</dbReference>
<dbReference type="STRING" id="145854.GA0074692_0325"/>
<dbReference type="InterPro" id="IPR029058">
    <property type="entry name" value="AB_hydrolase_fold"/>
</dbReference>
<protein>
    <submittedName>
        <fullName evidence="9">Predicted flavoprotein CzcO associated with the cation diffusion facilitator CzcD</fullName>
    </submittedName>
</protein>
<feature type="region of interest" description="Disordered" evidence="7">
    <location>
        <begin position="1"/>
        <end position="23"/>
    </location>
</feature>
<dbReference type="InterPro" id="IPR000960">
    <property type="entry name" value="Flavin_mOase"/>
</dbReference>
<evidence type="ECO:0000256" key="1">
    <source>
        <dbReference type="ARBA" id="ARBA00009183"/>
    </source>
</evidence>
<dbReference type="AlphaFoldDB" id="A0A1C6RLS0"/>
<feature type="region of interest" description="Disordered" evidence="7">
    <location>
        <begin position="389"/>
        <end position="408"/>
    </location>
</feature>
<keyword evidence="4" id="KW-0274">FAD</keyword>
<feature type="region of interest" description="Disordered" evidence="7">
    <location>
        <begin position="415"/>
        <end position="491"/>
    </location>
</feature>
<evidence type="ECO:0000256" key="5">
    <source>
        <dbReference type="ARBA" id="ARBA00022857"/>
    </source>
</evidence>
<dbReference type="InterPro" id="IPR020946">
    <property type="entry name" value="Flavin_mOase-like"/>
</dbReference>
<evidence type="ECO:0000256" key="6">
    <source>
        <dbReference type="ARBA" id="ARBA00023002"/>
    </source>
</evidence>
<keyword evidence="6" id="KW-0560">Oxidoreductase</keyword>
<dbReference type="PANTHER" id="PTHR23023">
    <property type="entry name" value="DIMETHYLANILINE MONOOXYGENASE"/>
    <property type="match status" value="1"/>
</dbReference>
<dbReference type="GO" id="GO:0050660">
    <property type="term" value="F:flavin adenine dinucleotide binding"/>
    <property type="evidence" value="ECO:0007669"/>
    <property type="project" value="InterPro"/>
</dbReference>
<dbReference type="Proteomes" id="UP000198959">
    <property type="component" value="Unassembled WGS sequence"/>
</dbReference>
<keyword evidence="10" id="KW-1185">Reference proteome</keyword>